<keyword evidence="1" id="KW-0812">Transmembrane</keyword>
<gene>
    <name evidence="2" type="ORF">A2867_04645</name>
</gene>
<keyword evidence="1" id="KW-0472">Membrane</keyword>
<evidence type="ECO:0000313" key="2">
    <source>
        <dbReference type="EMBL" id="OGE28741.1"/>
    </source>
</evidence>
<evidence type="ECO:0000256" key="1">
    <source>
        <dbReference type="SAM" id="Phobius"/>
    </source>
</evidence>
<name>A0A1F5JJC1_9BACT</name>
<dbReference type="AlphaFoldDB" id="A0A1F5JJC1"/>
<dbReference type="EMBL" id="MFCP01000016">
    <property type="protein sequence ID" value="OGE28741.1"/>
    <property type="molecule type" value="Genomic_DNA"/>
</dbReference>
<feature type="transmembrane region" description="Helical" evidence="1">
    <location>
        <begin position="66"/>
        <end position="87"/>
    </location>
</feature>
<sequence>MRSLLLILLSVGLLWLRSSYGKFTSGTFVSGLGGTLTKVLDKNPYSWFKEFLSTVAIPNSQLFGNLVLWGELLSAVAITAGAVLMLINPHPNKFVSLVLIAGLTGGLLLNIVFWLGFGHTSPSTDSINLLMAVVQIIGIVFILKQL</sequence>
<protein>
    <recommendedName>
        <fullName evidence="4">DoxX family protein</fullName>
    </recommendedName>
</protein>
<dbReference type="Proteomes" id="UP000177555">
    <property type="component" value="Unassembled WGS sequence"/>
</dbReference>
<proteinExistence type="predicted"/>
<feature type="transmembrane region" description="Helical" evidence="1">
    <location>
        <begin position="127"/>
        <end position="143"/>
    </location>
</feature>
<evidence type="ECO:0008006" key="4">
    <source>
        <dbReference type="Google" id="ProtNLM"/>
    </source>
</evidence>
<feature type="transmembrane region" description="Helical" evidence="1">
    <location>
        <begin position="94"/>
        <end position="115"/>
    </location>
</feature>
<comment type="caution">
    <text evidence="2">The sequence shown here is derived from an EMBL/GenBank/DDBJ whole genome shotgun (WGS) entry which is preliminary data.</text>
</comment>
<evidence type="ECO:0000313" key="3">
    <source>
        <dbReference type="Proteomes" id="UP000177555"/>
    </source>
</evidence>
<accession>A0A1F5JJC1</accession>
<organism evidence="2 3">
    <name type="scientific">Candidatus Daviesbacteria bacterium RIFCSPHIGHO2_01_FULL_40_11</name>
    <dbReference type="NCBI Taxonomy" id="1797762"/>
    <lineage>
        <taxon>Bacteria</taxon>
        <taxon>Candidatus Daviesiibacteriota</taxon>
    </lineage>
</organism>
<keyword evidence="1" id="KW-1133">Transmembrane helix</keyword>
<reference evidence="2 3" key="1">
    <citation type="journal article" date="2016" name="Nat. Commun.">
        <title>Thousands of microbial genomes shed light on interconnected biogeochemical processes in an aquifer system.</title>
        <authorList>
            <person name="Anantharaman K."/>
            <person name="Brown C.T."/>
            <person name="Hug L.A."/>
            <person name="Sharon I."/>
            <person name="Castelle C.J."/>
            <person name="Probst A.J."/>
            <person name="Thomas B.C."/>
            <person name="Singh A."/>
            <person name="Wilkins M.J."/>
            <person name="Karaoz U."/>
            <person name="Brodie E.L."/>
            <person name="Williams K.H."/>
            <person name="Hubbard S.S."/>
            <person name="Banfield J.F."/>
        </authorList>
    </citation>
    <scope>NUCLEOTIDE SEQUENCE [LARGE SCALE GENOMIC DNA]</scope>
</reference>